<feature type="domain" description="DUF4435" evidence="1">
    <location>
        <begin position="33"/>
        <end position="255"/>
    </location>
</feature>
<reference evidence="2 3" key="1">
    <citation type="submission" date="2013-02" db="EMBL/GenBank/DDBJ databases">
        <title>The Genome Sequence of Acinetobacter pittii ANC 4052.</title>
        <authorList>
            <consortium name="The Broad Institute Genome Sequencing Platform"/>
            <consortium name="The Broad Institute Genome Sequencing Center for Infectious Disease"/>
            <person name="Cerqueira G."/>
            <person name="Feldgarden M."/>
            <person name="Courvalin P."/>
            <person name="Perichon B."/>
            <person name="Grillot-Courvalin C."/>
            <person name="Clermont D."/>
            <person name="Rocha E."/>
            <person name="Yoon E.-J."/>
            <person name="Nemec A."/>
            <person name="Walker B."/>
            <person name="Young S.K."/>
            <person name="Zeng Q."/>
            <person name="Gargeya S."/>
            <person name="Fitzgerald M."/>
            <person name="Haas B."/>
            <person name="Abouelleil A."/>
            <person name="Alvarado L."/>
            <person name="Arachchi H.M."/>
            <person name="Berlin A.M."/>
            <person name="Chapman S.B."/>
            <person name="Dewar J."/>
            <person name="Goldberg J."/>
            <person name="Griggs A."/>
            <person name="Gujja S."/>
            <person name="Hansen M."/>
            <person name="Howarth C."/>
            <person name="Imamovic A."/>
            <person name="Larimer J."/>
            <person name="McCowan C."/>
            <person name="Murphy C."/>
            <person name="Neiman D."/>
            <person name="Pearson M."/>
            <person name="Priest M."/>
            <person name="Roberts A."/>
            <person name="Saif S."/>
            <person name="Shea T."/>
            <person name="Sisk P."/>
            <person name="Sykes S."/>
            <person name="Wortman J."/>
            <person name="Nusbaum C."/>
            <person name="Birren B."/>
        </authorList>
    </citation>
    <scope>NUCLEOTIDE SEQUENCE [LARGE SCALE GENOMIC DNA]</scope>
    <source>
        <strain evidence="2 3">ANC 4052</strain>
    </source>
</reference>
<dbReference type="InterPro" id="IPR029492">
    <property type="entry name" value="DUF4435"/>
</dbReference>
<name>R8Z820_9GAMM</name>
<dbReference type="Pfam" id="PF14491">
    <property type="entry name" value="DUF4435"/>
    <property type="match status" value="1"/>
</dbReference>
<dbReference type="RefSeq" id="WP_016143377.1">
    <property type="nucleotide sequence ID" value="NZ_KB976989.1"/>
</dbReference>
<dbReference type="Proteomes" id="UP000013986">
    <property type="component" value="Unassembled WGS sequence"/>
</dbReference>
<dbReference type="EMBL" id="APQO01000002">
    <property type="protein sequence ID" value="EOQ75932.1"/>
    <property type="molecule type" value="Genomic_DNA"/>
</dbReference>
<evidence type="ECO:0000259" key="1">
    <source>
        <dbReference type="Pfam" id="PF14491"/>
    </source>
</evidence>
<dbReference type="OrthoDB" id="2083140at2"/>
<comment type="caution">
    <text evidence="2">The sequence shown here is derived from an EMBL/GenBank/DDBJ whole genome shotgun (WGS) entry which is preliminary data.</text>
</comment>
<protein>
    <recommendedName>
        <fullName evidence="1">DUF4435 domain-containing protein</fullName>
    </recommendedName>
</protein>
<evidence type="ECO:0000313" key="3">
    <source>
        <dbReference type="Proteomes" id="UP000013986"/>
    </source>
</evidence>
<evidence type="ECO:0000313" key="2">
    <source>
        <dbReference type="EMBL" id="EOQ75932.1"/>
    </source>
</evidence>
<organism evidence="2 3">
    <name type="scientific">Acinetobacter lactucae</name>
    <dbReference type="NCBI Taxonomy" id="1785128"/>
    <lineage>
        <taxon>Bacteria</taxon>
        <taxon>Pseudomonadati</taxon>
        <taxon>Pseudomonadota</taxon>
        <taxon>Gammaproteobacteria</taxon>
        <taxon>Moraxellales</taxon>
        <taxon>Moraxellaceae</taxon>
        <taxon>Acinetobacter</taxon>
        <taxon>Acinetobacter calcoaceticus/baumannii complex</taxon>
    </lineage>
</organism>
<sequence length="315" mass="37662">MTNRKEKMKDFKDEMSVIFRDYLKNRRIKKNAVQLIVEGKDDPKYYISRFNNLLNIDWNITSVGGKKNVISLKETLERHRLYKKDKCYYFVDKDFDTPVIDKSIYCTPTYSIENFYLFPTTIKDLIIAECGLSNPNLENRHQIIEYIIKDYENNLDYFHKNKKIIKINTVFKFIRFKKIEISSLEKILKIEFKANNLQNIKLKHQSEYKVLRTQNFSEFRSFIRSTEYTNLTSNPLVNFRGKQQILFLKWYLKRLYDNGDLAEKIFHKYQIKVRLENPSMADKVLSNLSSYAHTPLCLKNFLVEINNECNKNIAA</sequence>
<dbReference type="HOGENOM" id="CLU_074112_0_0_6"/>
<dbReference type="AlphaFoldDB" id="R8Z820"/>
<accession>R8Z820</accession>
<proteinExistence type="predicted"/>
<dbReference type="PATRIC" id="fig|1217689.3.peg.198"/>
<gene>
    <name evidence="2" type="ORF">F929_00194</name>
</gene>